<name>A0A2A5RK64_9LACT</name>
<sequence length="193" mass="21984">MLSDSMFIDIQGLHLHYKLIGNGFPLLIIHGWRGNMGTMEAVFELLFTSNSDIKRVYIDLPGMGDSTSGSYLSSTDDVLEELFDFIDKVIGAPFLIAGYSYGGYLARAIVDKKPSDILGLFLLAPMLIPETKGRKLQFSKWVELTTEYQLAQKQSKQSKKSWKNVDQSFIYRLKQNYRLKDAITNVRQFNKPI</sequence>
<dbReference type="InterPro" id="IPR050266">
    <property type="entry name" value="AB_hydrolase_sf"/>
</dbReference>
<dbReference type="STRING" id="1291764.GCA_001311235_01674"/>
<evidence type="ECO:0000313" key="3">
    <source>
        <dbReference type="Proteomes" id="UP000218181"/>
    </source>
</evidence>
<dbReference type="PANTHER" id="PTHR43798">
    <property type="entry name" value="MONOACYLGLYCEROL LIPASE"/>
    <property type="match status" value="1"/>
</dbReference>
<dbReference type="Gene3D" id="3.40.50.1820">
    <property type="entry name" value="alpha/beta hydrolase"/>
    <property type="match status" value="1"/>
</dbReference>
<feature type="domain" description="Serine aminopeptidase S33" evidence="1">
    <location>
        <begin position="26"/>
        <end position="170"/>
    </location>
</feature>
<proteinExistence type="predicted"/>
<comment type="caution">
    <text evidence="2">The sequence shown here is derived from an EMBL/GenBank/DDBJ whole genome shotgun (WGS) entry which is preliminary data.</text>
</comment>
<evidence type="ECO:0000259" key="1">
    <source>
        <dbReference type="Pfam" id="PF12146"/>
    </source>
</evidence>
<dbReference type="InterPro" id="IPR029058">
    <property type="entry name" value="AB_hydrolase_fold"/>
</dbReference>
<dbReference type="OrthoDB" id="9805423at2"/>
<dbReference type="Pfam" id="PF12146">
    <property type="entry name" value="Hydrolase_4"/>
    <property type="match status" value="1"/>
</dbReference>
<evidence type="ECO:0000313" key="2">
    <source>
        <dbReference type="EMBL" id="PCR99527.1"/>
    </source>
</evidence>
<dbReference type="AlphaFoldDB" id="A0A2A5RK64"/>
<dbReference type="SUPFAM" id="SSF53474">
    <property type="entry name" value="alpha/beta-Hydrolases"/>
    <property type="match status" value="1"/>
</dbReference>
<protein>
    <recommendedName>
        <fullName evidence="1">Serine aminopeptidase S33 domain-containing protein</fullName>
    </recommendedName>
</protein>
<dbReference type="RefSeq" id="WP_096818522.1">
    <property type="nucleotide sequence ID" value="NZ_JXJU01000008.1"/>
</dbReference>
<dbReference type="PANTHER" id="PTHR43798:SF6">
    <property type="entry name" value="HYDROLASE, PUTATIVE (AFU_ORTHOLOGUE AFUA_4G13070)-RELATED"/>
    <property type="match status" value="1"/>
</dbReference>
<keyword evidence="3" id="KW-1185">Reference proteome</keyword>
<dbReference type="InterPro" id="IPR022742">
    <property type="entry name" value="Hydrolase_4"/>
</dbReference>
<reference evidence="2 3" key="1">
    <citation type="submission" date="2014-12" db="EMBL/GenBank/DDBJ databases">
        <title>Draft genome sequences of 10 type strains of Lactococcus.</title>
        <authorList>
            <person name="Sun Z."/>
            <person name="Zhong Z."/>
            <person name="Liu W."/>
            <person name="Zhang W."/>
            <person name="Zhang H."/>
        </authorList>
    </citation>
    <scope>NUCLEOTIDE SEQUENCE [LARGE SCALE GENOMIC DNA]</scope>
    <source>
        <strain evidence="2 3">JCM 16395</strain>
    </source>
</reference>
<accession>A0A2A5RK64</accession>
<dbReference type="Proteomes" id="UP000218181">
    <property type="component" value="Unassembled WGS sequence"/>
</dbReference>
<dbReference type="EMBL" id="JXJU01000008">
    <property type="protein sequence ID" value="PCR99527.1"/>
    <property type="molecule type" value="Genomic_DNA"/>
</dbReference>
<gene>
    <name evidence="2" type="ORF">RT41_GL001903</name>
</gene>
<organism evidence="2 3">
    <name type="scientific">Lactococcus fujiensis JCM 16395</name>
    <dbReference type="NCBI Taxonomy" id="1291764"/>
    <lineage>
        <taxon>Bacteria</taxon>
        <taxon>Bacillati</taxon>
        <taxon>Bacillota</taxon>
        <taxon>Bacilli</taxon>
        <taxon>Lactobacillales</taxon>
        <taxon>Streptococcaceae</taxon>
        <taxon>Lactococcus</taxon>
    </lineage>
</organism>